<keyword evidence="3" id="KW-1185">Reference proteome</keyword>
<proteinExistence type="predicted"/>
<name>A0A6L2P8Y5_COPFO</name>
<dbReference type="EMBL" id="BLKM01000078">
    <property type="protein sequence ID" value="GFG28694.1"/>
    <property type="molecule type" value="Genomic_DNA"/>
</dbReference>
<evidence type="ECO:0000256" key="1">
    <source>
        <dbReference type="SAM" id="Phobius"/>
    </source>
</evidence>
<accession>A0A6L2P8Y5</accession>
<keyword evidence="1" id="KW-1133">Transmembrane helix</keyword>
<keyword evidence="1" id="KW-0472">Membrane</keyword>
<dbReference type="Proteomes" id="UP000502823">
    <property type="component" value="Unassembled WGS sequence"/>
</dbReference>
<keyword evidence="1" id="KW-0812">Transmembrane</keyword>
<comment type="caution">
    <text evidence="2">The sequence shown here is derived from an EMBL/GenBank/DDBJ whole genome shotgun (WGS) entry which is preliminary data.</text>
</comment>
<organism evidence="2 3">
    <name type="scientific">Coptotermes formosanus</name>
    <name type="common">Formosan subterranean termite</name>
    <dbReference type="NCBI Taxonomy" id="36987"/>
    <lineage>
        <taxon>Eukaryota</taxon>
        <taxon>Metazoa</taxon>
        <taxon>Ecdysozoa</taxon>
        <taxon>Arthropoda</taxon>
        <taxon>Hexapoda</taxon>
        <taxon>Insecta</taxon>
        <taxon>Pterygota</taxon>
        <taxon>Neoptera</taxon>
        <taxon>Polyneoptera</taxon>
        <taxon>Dictyoptera</taxon>
        <taxon>Blattodea</taxon>
        <taxon>Blattoidea</taxon>
        <taxon>Termitoidae</taxon>
        <taxon>Rhinotermitidae</taxon>
        <taxon>Coptotermes</taxon>
    </lineage>
</organism>
<reference evidence="3" key="1">
    <citation type="submission" date="2020-01" db="EMBL/GenBank/DDBJ databases">
        <title>Draft genome sequence of the Termite Coptotermes fromosanus.</title>
        <authorList>
            <person name="Itakura S."/>
            <person name="Yosikawa Y."/>
            <person name="Umezawa K."/>
        </authorList>
    </citation>
    <scope>NUCLEOTIDE SEQUENCE [LARGE SCALE GENOMIC DNA]</scope>
</reference>
<evidence type="ECO:0000313" key="2">
    <source>
        <dbReference type="EMBL" id="GFG28694.1"/>
    </source>
</evidence>
<dbReference type="InParanoid" id="A0A6L2P8Y5"/>
<sequence>MAQKLQVTMQTERVLEMYYRNCVTNQQITYAYIKKSSKLNDEEVYTCDYDLCNTADTGRHLHLFVLTVPMLVLPIHLLFM</sequence>
<dbReference type="AlphaFoldDB" id="A0A6L2P8Y5"/>
<feature type="transmembrane region" description="Helical" evidence="1">
    <location>
        <begin position="61"/>
        <end position="79"/>
    </location>
</feature>
<gene>
    <name evidence="2" type="ORF">Cfor_05979</name>
</gene>
<evidence type="ECO:0000313" key="3">
    <source>
        <dbReference type="Proteomes" id="UP000502823"/>
    </source>
</evidence>
<protein>
    <submittedName>
        <fullName evidence="2">Uncharacterized protein</fullName>
    </submittedName>
</protein>
<dbReference type="OrthoDB" id="6415590at2759"/>